<proteinExistence type="predicted"/>
<keyword evidence="3" id="KW-1185">Reference proteome</keyword>
<accession>A0ABW8NIU5</accession>
<evidence type="ECO:0000313" key="3">
    <source>
        <dbReference type="Proteomes" id="UP001620597"/>
    </source>
</evidence>
<dbReference type="RefSeq" id="WP_416206025.1">
    <property type="nucleotide sequence ID" value="NZ_JBBKTX010000012.1"/>
</dbReference>
<dbReference type="Proteomes" id="UP001620597">
    <property type="component" value="Unassembled WGS sequence"/>
</dbReference>
<organism evidence="2 3">
    <name type="scientific">Oceanobacter antarcticus</name>
    <dbReference type="NCBI Taxonomy" id="3133425"/>
    <lineage>
        <taxon>Bacteria</taxon>
        <taxon>Pseudomonadati</taxon>
        <taxon>Pseudomonadota</taxon>
        <taxon>Gammaproteobacteria</taxon>
        <taxon>Oceanospirillales</taxon>
        <taxon>Oceanospirillaceae</taxon>
        <taxon>Oceanobacter</taxon>
    </lineage>
</organism>
<sequence>MKRPQTPPYHDQPLTALTAMNHAQLLHLFQADIGPCDAKGRYLHWDKLRHLPPPSGFNAELHWIATKLVREKIARSIPLLNKDNQPFRFCIPDTLMRDLLWISENASGAMAADAIMQDKSTREHYLINSLIEEAISSSQLEGASTTRRVAKEMLTSARTPLNQSERMIVNNYKAMQFIREYRHEPLTPSIIFELHRLLTAGTLESGDEHLARQFRRVEDDICVFSQDDQLLHVPPKAAELPQRLQALCDFANQTGDDSGEIFIPPVIKAIIVHFMISYDHPFVDGNGRTARALFYWMMAKENYWLLQYTSISRVIKKAPAQYQKAYLYTETDANDLTYFIDYQLDVIKESIHDLHKWLKDKMQELRETEDVLSGSALQGQLNHRQLSILKHALKNPGYEYSIKGHQHSHGVVYQTARTDLLNLAETFQLLKRYKIGKKDTFIVPHNLKDIIREKARQ</sequence>
<dbReference type="InterPro" id="IPR036597">
    <property type="entry name" value="Fido-like_dom_sf"/>
</dbReference>
<dbReference type="SUPFAM" id="SSF140931">
    <property type="entry name" value="Fic-like"/>
    <property type="match status" value="1"/>
</dbReference>
<gene>
    <name evidence="2" type="ORF">WG929_10785</name>
</gene>
<dbReference type="Pfam" id="PF02661">
    <property type="entry name" value="Fic"/>
    <property type="match status" value="1"/>
</dbReference>
<dbReference type="PANTHER" id="PTHR13504">
    <property type="entry name" value="FIDO DOMAIN-CONTAINING PROTEIN DDB_G0283145"/>
    <property type="match status" value="1"/>
</dbReference>
<comment type="caution">
    <text evidence="2">The sequence shown here is derived from an EMBL/GenBank/DDBJ whole genome shotgun (WGS) entry which is preliminary data.</text>
</comment>
<feature type="domain" description="Fido" evidence="1">
    <location>
        <begin position="186"/>
        <end position="345"/>
    </location>
</feature>
<dbReference type="PROSITE" id="PS51459">
    <property type="entry name" value="FIDO"/>
    <property type="match status" value="1"/>
</dbReference>
<dbReference type="EMBL" id="JBBKTX010000012">
    <property type="protein sequence ID" value="MFK4752894.1"/>
    <property type="molecule type" value="Genomic_DNA"/>
</dbReference>
<reference evidence="2 3" key="1">
    <citation type="submission" date="2024-03" db="EMBL/GenBank/DDBJ databases">
        <title>High-quality draft genome sequence of Oceanobacter sp. wDCs-4.</title>
        <authorList>
            <person name="Dong C."/>
        </authorList>
    </citation>
    <scope>NUCLEOTIDE SEQUENCE [LARGE SCALE GENOMIC DNA]</scope>
    <source>
        <strain evidence="3">wDCs-4</strain>
    </source>
</reference>
<dbReference type="Gene3D" id="1.10.3290.10">
    <property type="entry name" value="Fido-like domain"/>
    <property type="match status" value="1"/>
</dbReference>
<evidence type="ECO:0000259" key="1">
    <source>
        <dbReference type="PROSITE" id="PS51459"/>
    </source>
</evidence>
<evidence type="ECO:0000313" key="2">
    <source>
        <dbReference type="EMBL" id="MFK4752894.1"/>
    </source>
</evidence>
<dbReference type="InterPro" id="IPR003812">
    <property type="entry name" value="Fido"/>
</dbReference>
<protein>
    <submittedName>
        <fullName evidence="2">Fic family protein</fullName>
    </submittedName>
</protein>
<dbReference type="InterPro" id="IPR040198">
    <property type="entry name" value="Fido_containing"/>
</dbReference>
<name>A0ABW8NIU5_9GAMM</name>
<dbReference type="PANTHER" id="PTHR13504:SF38">
    <property type="entry name" value="FIDO DOMAIN-CONTAINING PROTEIN"/>
    <property type="match status" value="1"/>
</dbReference>